<dbReference type="EMBL" id="QOKY01000199">
    <property type="protein sequence ID" value="RMZ53198.1"/>
    <property type="molecule type" value="Genomic_DNA"/>
</dbReference>
<dbReference type="InterPro" id="IPR036249">
    <property type="entry name" value="Thioredoxin-like_sf"/>
</dbReference>
<dbReference type="AlphaFoldDB" id="A0A3M7KRP8"/>
<dbReference type="CDD" id="cd02947">
    <property type="entry name" value="TRX_family"/>
    <property type="match status" value="1"/>
</dbReference>
<name>A0A3M7KRP8_AUXPR</name>
<organism evidence="2 3">
    <name type="scientific">Auxenochlorella protothecoides</name>
    <name type="common">Green microalga</name>
    <name type="synonym">Chlorella protothecoides</name>
    <dbReference type="NCBI Taxonomy" id="3075"/>
    <lineage>
        <taxon>Eukaryota</taxon>
        <taxon>Viridiplantae</taxon>
        <taxon>Chlorophyta</taxon>
        <taxon>core chlorophytes</taxon>
        <taxon>Trebouxiophyceae</taxon>
        <taxon>Chlorellales</taxon>
        <taxon>Chlorellaceae</taxon>
        <taxon>Auxenochlorella</taxon>
    </lineage>
</organism>
<proteinExistence type="predicted"/>
<dbReference type="SUPFAM" id="SSF52833">
    <property type="entry name" value="Thioredoxin-like"/>
    <property type="match status" value="1"/>
</dbReference>
<dbReference type="Gene3D" id="3.40.30.10">
    <property type="entry name" value="Glutaredoxin"/>
    <property type="match status" value="1"/>
</dbReference>
<evidence type="ECO:0000313" key="3">
    <source>
        <dbReference type="Proteomes" id="UP000279271"/>
    </source>
</evidence>
<evidence type="ECO:0000259" key="1">
    <source>
        <dbReference type="Pfam" id="PF00085"/>
    </source>
</evidence>
<accession>A0A3M7KRP8</accession>
<dbReference type="PANTHER" id="PTHR10438">
    <property type="entry name" value="THIOREDOXIN"/>
    <property type="match status" value="1"/>
</dbReference>
<sequence>MAKNQTVRAGLEPAVEVPVIAEFGAVWCGPCTALRSWVQQMSDKYNDLNFVTVDVDNAKEVAK</sequence>
<dbReference type="InterPro" id="IPR013766">
    <property type="entry name" value="Thioredoxin_domain"/>
</dbReference>
<dbReference type="InterPro" id="IPR050620">
    <property type="entry name" value="Thioredoxin_H-type-like"/>
</dbReference>
<feature type="domain" description="Thioredoxin" evidence="1">
    <location>
        <begin position="17"/>
        <end position="63"/>
    </location>
</feature>
<evidence type="ECO:0000313" key="2">
    <source>
        <dbReference type="EMBL" id="RMZ53198.1"/>
    </source>
</evidence>
<dbReference type="Proteomes" id="UP000279271">
    <property type="component" value="Unassembled WGS sequence"/>
</dbReference>
<dbReference type="Pfam" id="PF00085">
    <property type="entry name" value="Thioredoxin"/>
    <property type="match status" value="1"/>
</dbReference>
<reference evidence="3" key="1">
    <citation type="journal article" date="2018" name="Algal Res.">
        <title>Characterization of plant carbon substrate utilization by Auxenochlorella protothecoides.</title>
        <authorList>
            <person name="Vogler B.W."/>
            <person name="Starkenburg S.R."/>
            <person name="Sudasinghe N."/>
            <person name="Schambach J.Y."/>
            <person name="Rollin J.A."/>
            <person name="Pattathil S."/>
            <person name="Barry A.N."/>
        </authorList>
    </citation>
    <scope>NUCLEOTIDE SEQUENCE [LARGE SCALE GENOMIC DNA]</scope>
    <source>
        <strain evidence="3">UTEX 25</strain>
    </source>
</reference>
<comment type="caution">
    <text evidence="2">The sequence shown here is derived from an EMBL/GenBank/DDBJ whole genome shotgun (WGS) entry which is preliminary data.</text>
</comment>
<feature type="non-terminal residue" evidence="2">
    <location>
        <position position="63"/>
    </location>
</feature>
<gene>
    <name evidence="2" type="ORF">APUTEX25_005187</name>
</gene>
<dbReference type="PANTHER" id="PTHR10438:SF468">
    <property type="entry name" value="THIOREDOXIN-1-RELATED"/>
    <property type="match status" value="1"/>
</dbReference>
<protein>
    <recommendedName>
        <fullName evidence="1">Thioredoxin domain-containing protein</fullName>
    </recommendedName>
</protein>